<dbReference type="SUPFAM" id="SSF52540">
    <property type="entry name" value="P-loop containing nucleoside triphosphate hydrolases"/>
    <property type="match status" value="1"/>
</dbReference>
<name>A0A0F6A5V5_9GAMM</name>
<feature type="domain" description="ATPase AAA-3" evidence="4">
    <location>
        <begin position="35"/>
        <end position="165"/>
    </location>
</feature>
<evidence type="ECO:0000256" key="3">
    <source>
        <dbReference type="ARBA" id="ARBA00061607"/>
    </source>
</evidence>
<accession>A0A0F6A5V5</accession>
<reference evidence="6 7" key="1">
    <citation type="journal article" date="2015" name="BMC Genomics">
        <title>Genome mining reveals unlocked bioactive potential of marine Gram-negative bacteria.</title>
        <authorList>
            <person name="Machado H."/>
            <person name="Sonnenschein E.C."/>
            <person name="Melchiorsen J."/>
            <person name="Gram L."/>
        </authorList>
    </citation>
    <scope>NUCLEOTIDE SEQUENCE [LARGE SCALE GENOMIC DNA]</scope>
    <source>
        <strain evidence="6 7">S4054</strain>
    </source>
</reference>
<dbReference type="InterPro" id="IPR027417">
    <property type="entry name" value="P-loop_NTPase"/>
</dbReference>
<keyword evidence="2" id="KW-0067">ATP-binding</keyword>
<dbReference type="PIRSF" id="PIRSF002849">
    <property type="entry name" value="AAA_ATPase_chaperone_MoxR_prd"/>
    <property type="match status" value="1"/>
</dbReference>
<dbReference type="Gene3D" id="3.40.50.300">
    <property type="entry name" value="P-loop containing nucleotide triphosphate hydrolases"/>
    <property type="match status" value="1"/>
</dbReference>
<gene>
    <name evidence="6" type="ORF">N479_22930</name>
</gene>
<dbReference type="Pfam" id="PF17863">
    <property type="entry name" value="AAA_lid_2"/>
    <property type="match status" value="1"/>
</dbReference>
<dbReference type="PANTHER" id="PTHR42759">
    <property type="entry name" value="MOXR FAMILY PROTEIN"/>
    <property type="match status" value="1"/>
</dbReference>
<evidence type="ECO:0000313" key="6">
    <source>
        <dbReference type="EMBL" id="KKE81236.1"/>
    </source>
</evidence>
<evidence type="ECO:0000256" key="2">
    <source>
        <dbReference type="ARBA" id="ARBA00022840"/>
    </source>
</evidence>
<dbReference type="Proteomes" id="UP000033434">
    <property type="component" value="Unassembled WGS sequence"/>
</dbReference>
<comment type="similarity">
    <text evidence="3">Belongs to the MoxR family.</text>
</comment>
<dbReference type="GO" id="GO:0016887">
    <property type="term" value="F:ATP hydrolysis activity"/>
    <property type="evidence" value="ECO:0007669"/>
    <property type="project" value="InterPro"/>
</dbReference>
<proteinExistence type="inferred from homology"/>
<dbReference type="FunFam" id="3.40.50.300:FF:000640">
    <property type="entry name" value="MoxR family ATPase"/>
    <property type="match status" value="1"/>
</dbReference>
<dbReference type="PATRIC" id="fig|1129367.4.peg.4892"/>
<dbReference type="Gene3D" id="1.10.8.80">
    <property type="entry name" value="Magnesium chelatase subunit I, C-Terminal domain"/>
    <property type="match status" value="1"/>
</dbReference>
<dbReference type="AlphaFoldDB" id="A0A0F6A5V5"/>
<evidence type="ECO:0008006" key="8">
    <source>
        <dbReference type="Google" id="ProtNLM"/>
    </source>
</evidence>
<keyword evidence="1" id="KW-0547">Nucleotide-binding</keyword>
<dbReference type="EMBL" id="AUXW01000189">
    <property type="protein sequence ID" value="KKE81236.1"/>
    <property type="molecule type" value="Genomic_DNA"/>
</dbReference>
<dbReference type="CDD" id="cd00009">
    <property type="entry name" value="AAA"/>
    <property type="match status" value="1"/>
</dbReference>
<organism evidence="6 7">
    <name type="scientific">Pseudoalteromonas luteoviolacea S4054</name>
    <dbReference type="NCBI Taxonomy" id="1129367"/>
    <lineage>
        <taxon>Bacteria</taxon>
        <taxon>Pseudomonadati</taxon>
        <taxon>Pseudomonadota</taxon>
        <taxon>Gammaproteobacteria</taxon>
        <taxon>Alteromonadales</taxon>
        <taxon>Pseudoalteromonadaceae</taxon>
        <taxon>Pseudoalteromonas</taxon>
    </lineage>
</organism>
<feature type="domain" description="ChlI/MoxR AAA lid" evidence="5">
    <location>
        <begin position="240"/>
        <end position="285"/>
    </location>
</feature>
<sequence>MSQLTIKIIEDLSQLILGKNEQLKLALCCLLSKGHLLIEDLPGMGKTTLSHGLANVLGLSYQRVQFTSDLLPADITGSSIFNSQTHTFDFHSGPIFSQILLADEINRASPKTQSALLEAMEEGQVTIDGQTHALAQPFFVIATQNPLHQSGTHPLPESQLDRFFMRISLGYPDSEVEKSLILQGNKRHFETEQLECNISDQQLFALQDEVMNVKLSEPVVQYILDLVRYTRDSGEFNDPLSPRASIALGLSARAYALISGRDYTLPDDVQAIFGCVAGHRLNIPCSEQFEVVNSIFKKVSVPV</sequence>
<evidence type="ECO:0000259" key="4">
    <source>
        <dbReference type="Pfam" id="PF07726"/>
    </source>
</evidence>
<dbReference type="RefSeq" id="WP_046358207.1">
    <property type="nucleotide sequence ID" value="NZ_AUXW01000189.1"/>
</dbReference>
<dbReference type="InterPro" id="IPR011703">
    <property type="entry name" value="ATPase_AAA-3"/>
</dbReference>
<evidence type="ECO:0000259" key="5">
    <source>
        <dbReference type="Pfam" id="PF17863"/>
    </source>
</evidence>
<protein>
    <recommendedName>
        <fullName evidence="8">ATPase AAA</fullName>
    </recommendedName>
</protein>
<dbReference type="PANTHER" id="PTHR42759:SF5">
    <property type="entry name" value="METHANOL DEHYDROGENASE REGULATOR"/>
    <property type="match status" value="1"/>
</dbReference>
<dbReference type="GO" id="GO:0005524">
    <property type="term" value="F:ATP binding"/>
    <property type="evidence" value="ECO:0007669"/>
    <property type="project" value="UniProtKB-KW"/>
</dbReference>
<comment type="caution">
    <text evidence="6">The sequence shown here is derived from an EMBL/GenBank/DDBJ whole genome shotgun (WGS) entry which is preliminary data.</text>
</comment>
<dbReference type="Pfam" id="PF07726">
    <property type="entry name" value="AAA_3"/>
    <property type="match status" value="1"/>
</dbReference>
<dbReference type="InterPro" id="IPR050764">
    <property type="entry name" value="CbbQ/NirQ/NorQ/GpvN"/>
</dbReference>
<dbReference type="InterPro" id="IPR041628">
    <property type="entry name" value="ChlI/MoxR_AAA_lid"/>
</dbReference>
<evidence type="ECO:0000256" key="1">
    <source>
        <dbReference type="ARBA" id="ARBA00022741"/>
    </source>
</evidence>
<evidence type="ECO:0000313" key="7">
    <source>
        <dbReference type="Proteomes" id="UP000033434"/>
    </source>
</evidence>